<dbReference type="InterPro" id="IPR011778">
    <property type="entry name" value="Hydantoinase/dihydroPyrase"/>
</dbReference>
<dbReference type="InterPro" id="IPR032466">
    <property type="entry name" value="Metal_Hydrolase"/>
</dbReference>
<dbReference type="SUPFAM" id="SSF51338">
    <property type="entry name" value="Composite domain of metallo-dependent hydrolases"/>
    <property type="match status" value="2"/>
</dbReference>
<dbReference type="InterPro" id="IPR006680">
    <property type="entry name" value="Amidohydro-rel"/>
</dbReference>
<dbReference type="PANTHER" id="PTHR11647">
    <property type="entry name" value="HYDRANTOINASE/DIHYDROPYRIMIDINASE FAMILY MEMBER"/>
    <property type="match status" value="1"/>
</dbReference>
<dbReference type="Gene3D" id="3.20.20.140">
    <property type="entry name" value="Metal-dependent hydrolases"/>
    <property type="match status" value="1"/>
</dbReference>
<dbReference type="GO" id="GO:0005829">
    <property type="term" value="C:cytosol"/>
    <property type="evidence" value="ECO:0007669"/>
    <property type="project" value="TreeGrafter"/>
</dbReference>
<evidence type="ECO:0000256" key="3">
    <source>
        <dbReference type="ARBA" id="ARBA00011881"/>
    </source>
</evidence>
<comment type="subunit">
    <text evidence="3">Homotetramer.</text>
</comment>
<feature type="modified residue" description="N6-carboxylysine" evidence="9">
    <location>
        <position position="153"/>
    </location>
</feature>
<evidence type="ECO:0000259" key="10">
    <source>
        <dbReference type="Pfam" id="PF01979"/>
    </source>
</evidence>
<dbReference type="InterPro" id="IPR050378">
    <property type="entry name" value="Metallo-dep_Hydrolases_sf"/>
</dbReference>
<evidence type="ECO:0000256" key="2">
    <source>
        <dbReference type="ARBA" id="ARBA00008829"/>
    </source>
</evidence>
<dbReference type="OrthoDB" id="10258955at2759"/>
<evidence type="ECO:0000256" key="9">
    <source>
        <dbReference type="PIRSR" id="PIRSR611778-50"/>
    </source>
</evidence>
<comment type="PTM">
    <text evidence="9">Carbamylation allows a single lysine to coordinate two divalent metal cations.</text>
</comment>
<dbReference type="EnsemblMetazoa" id="XM_014404063.2">
    <property type="protein sequence ID" value="XP_014259549.1"/>
    <property type="gene ID" value="LOC106672539"/>
</dbReference>
<keyword evidence="6" id="KW-0862">Zinc</keyword>
<evidence type="ECO:0000256" key="6">
    <source>
        <dbReference type="ARBA" id="ARBA00022833"/>
    </source>
</evidence>
<dbReference type="PANTHER" id="PTHR11647:SF1">
    <property type="entry name" value="COLLAPSIN RESPONSE MEDIATOR PROTEIN"/>
    <property type="match status" value="1"/>
</dbReference>
<dbReference type="NCBIfam" id="TIGR02033">
    <property type="entry name" value="D-hydantoinase"/>
    <property type="match status" value="1"/>
</dbReference>
<evidence type="ECO:0000256" key="1">
    <source>
        <dbReference type="ARBA" id="ARBA00001947"/>
    </source>
</evidence>
<dbReference type="Pfam" id="PF01979">
    <property type="entry name" value="Amidohydro_1"/>
    <property type="match status" value="1"/>
</dbReference>
<dbReference type="Proteomes" id="UP000494040">
    <property type="component" value="Unassembled WGS sequence"/>
</dbReference>
<dbReference type="GeneID" id="106672539"/>
<evidence type="ECO:0000313" key="11">
    <source>
        <dbReference type="EnsemblMetazoa" id="XP_014259549.1"/>
    </source>
</evidence>
<reference evidence="11" key="1">
    <citation type="submission" date="2022-01" db="UniProtKB">
        <authorList>
            <consortium name="EnsemblMetazoa"/>
        </authorList>
    </citation>
    <scope>IDENTIFICATION</scope>
</reference>
<dbReference type="CDD" id="cd01314">
    <property type="entry name" value="D-HYD"/>
    <property type="match status" value="1"/>
</dbReference>
<comment type="similarity">
    <text evidence="2">Belongs to the metallo-dependent hydrolases superfamily. Hydantoinase/dihydropyrimidinase family.</text>
</comment>
<evidence type="ECO:0000256" key="5">
    <source>
        <dbReference type="ARBA" id="ARBA00022801"/>
    </source>
</evidence>
<evidence type="ECO:0000313" key="12">
    <source>
        <dbReference type="Proteomes" id="UP000494040"/>
    </source>
</evidence>
<dbReference type="Gene3D" id="2.30.40.10">
    <property type="entry name" value="Urease, subunit C, domain 1"/>
    <property type="match status" value="1"/>
</dbReference>
<dbReference type="SUPFAM" id="SSF51556">
    <property type="entry name" value="Metallo-dependent hydrolases"/>
    <property type="match status" value="1"/>
</dbReference>
<dbReference type="RefSeq" id="XP_014259549.1">
    <property type="nucleotide sequence ID" value="XM_014404063.2"/>
</dbReference>
<name>A0A8I6S8Q3_CIMLE</name>
<protein>
    <recommendedName>
        <fullName evidence="8">dihydropyrimidinase</fullName>
        <ecNumber evidence="8">3.5.2.2</ecNumber>
    </recommendedName>
</protein>
<dbReference type="FunFam" id="3.20.20.140:FF:000001">
    <property type="entry name" value="Dihydropyrimidinase like 3"/>
    <property type="match status" value="1"/>
</dbReference>
<accession>A0A8I6S8Q3</accession>
<keyword evidence="4" id="KW-0479">Metal-binding</keyword>
<dbReference type="OMA" id="ENCTFTH"/>
<dbReference type="GO" id="GO:0004157">
    <property type="term" value="F:dihydropyrimidinase activity"/>
    <property type="evidence" value="ECO:0007669"/>
    <property type="project" value="UniProtKB-EC"/>
</dbReference>
<keyword evidence="12" id="KW-1185">Reference proteome</keyword>
<keyword evidence="5" id="KW-0378">Hydrolase</keyword>
<proteinExistence type="inferred from homology"/>
<evidence type="ECO:0000256" key="4">
    <source>
        <dbReference type="ARBA" id="ARBA00022723"/>
    </source>
</evidence>
<dbReference type="KEGG" id="clec:106672539"/>
<evidence type="ECO:0000256" key="7">
    <source>
        <dbReference type="ARBA" id="ARBA00036696"/>
    </source>
</evidence>
<feature type="domain" description="Amidohydrolase-related" evidence="10">
    <location>
        <begin position="52"/>
        <end position="439"/>
    </location>
</feature>
<dbReference type="GO" id="GO:0046872">
    <property type="term" value="F:metal ion binding"/>
    <property type="evidence" value="ECO:0007669"/>
    <property type="project" value="UniProtKB-KW"/>
</dbReference>
<dbReference type="EC" id="3.5.2.2" evidence="8"/>
<evidence type="ECO:0000256" key="8">
    <source>
        <dbReference type="ARBA" id="ARBA00039113"/>
    </source>
</evidence>
<comment type="catalytic activity">
    <reaction evidence="7">
        <text>5,6-dihydrouracil + H2O = 3-(carbamoylamino)propanoate + H(+)</text>
        <dbReference type="Rhea" id="RHEA:16121"/>
        <dbReference type="ChEBI" id="CHEBI:11892"/>
        <dbReference type="ChEBI" id="CHEBI:15377"/>
        <dbReference type="ChEBI" id="CHEBI:15378"/>
        <dbReference type="ChEBI" id="CHEBI:15901"/>
        <dbReference type="EC" id="3.5.2.2"/>
    </reaction>
</comment>
<dbReference type="InterPro" id="IPR011059">
    <property type="entry name" value="Metal-dep_hydrolase_composite"/>
</dbReference>
<organism evidence="11 12">
    <name type="scientific">Cimex lectularius</name>
    <name type="common">Bed bug</name>
    <name type="synonym">Acanthia lectularia</name>
    <dbReference type="NCBI Taxonomy" id="79782"/>
    <lineage>
        <taxon>Eukaryota</taxon>
        <taxon>Metazoa</taxon>
        <taxon>Ecdysozoa</taxon>
        <taxon>Arthropoda</taxon>
        <taxon>Hexapoda</taxon>
        <taxon>Insecta</taxon>
        <taxon>Pterygota</taxon>
        <taxon>Neoptera</taxon>
        <taxon>Paraneoptera</taxon>
        <taxon>Hemiptera</taxon>
        <taxon>Heteroptera</taxon>
        <taxon>Panheteroptera</taxon>
        <taxon>Cimicomorpha</taxon>
        <taxon>Cimicidae</taxon>
        <taxon>Cimex</taxon>
    </lineage>
</organism>
<comment type="cofactor">
    <cofactor evidence="1">
        <name>Zn(2+)</name>
        <dbReference type="ChEBI" id="CHEBI:29105"/>
    </cofactor>
</comment>
<dbReference type="AlphaFoldDB" id="A0A8I6S8Q3"/>
<sequence>MQRKILIKNGRVVNADISEIRDIIIVGEVIEKIGTNLSPDSDTEVIDATGKFVFPGGIDPHTHLEFEFMGGTSVDDFYSGTRAAVAGGTTTIIDFAIPKKGESLLDTYNSYKRKADEKVVCDYALHMGVTSWDETVKQCMQYLVEKCGINSFKVFMAYKNMMMLDDADIYQAFLHCKKLGAVPMVHAENGHVIVENAKRLLANGVTGPEGHALSRPECVEAEATNRACMIAENVDSPLYVVHVMSDSAAQMIGTRRKRDFCRIFGETLAAGLGTTAPETDDFRVQAAHVMSPPIRSDKTTPNTLMRHLADDVLSTTGSDNCTFNIDQKSIGKNDFTKIPNGVNGVEDRLSVVWEMGVHSGLITPERFVEITSTNSAKIFNIYPKKGCIRVGSDADVVIWDPNKVRTISATTHHHACDFNIFEGMVVHGVPDVVLVRGKVSFKDGTICTKKGWGKFVPTPPFPPLLYSHKRSNLTLV</sequence>
<dbReference type="GO" id="GO:0006208">
    <property type="term" value="P:pyrimidine nucleobase catabolic process"/>
    <property type="evidence" value="ECO:0007669"/>
    <property type="project" value="TreeGrafter"/>
</dbReference>